<dbReference type="RefSeq" id="WP_072715254.1">
    <property type="nucleotide sequence ID" value="NZ_FRAU01000004.1"/>
</dbReference>
<keyword evidence="4 5" id="KW-0804">Transcription</keyword>
<feature type="domain" description="Heat-inducible transcription repressor HrcA C-terminal" evidence="7">
    <location>
        <begin position="131"/>
        <end position="353"/>
    </location>
</feature>
<dbReference type="GO" id="GO:0003677">
    <property type="term" value="F:DNA binding"/>
    <property type="evidence" value="ECO:0007669"/>
    <property type="project" value="InterPro"/>
</dbReference>
<dbReference type="NCBIfam" id="TIGR00331">
    <property type="entry name" value="hrcA"/>
    <property type="match status" value="1"/>
</dbReference>
<evidence type="ECO:0000313" key="8">
    <source>
        <dbReference type="EMBL" id="SHK56211.1"/>
    </source>
</evidence>
<dbReference type="OrthoDB" id="9783139at2"/>
<dbReference type="SUPFAM" id="SSF46785">
    <property type="entry name" value="Winged helix' DNA-binding domain"/>
    <property type="match status" value="1"/>
</dbReference>
<dbReference type="HAMAP" id="MF_00081">
    <property type="entry name" value="HrcA"/>
    <property type="match status" value="1"/>
</dbReference>
<dbReference type="PIRSF" id="PIRSF005485">
    <property type="entry name" value="HrcA"/>
    <property type="match status" value="1"/>
</dbReference>
<dbReference type="InterPro" id="IPR036390">
    <property type="entry name" value="WH_DNA-bd_sf"/>
</dbReference>
<dbReference type="PANTHER" id="PTHR34824:SF1">
    <property type="entry name" value="HEAT-INDUCIBLE TRANSCRIPTION REPRESSOR HRCA"/>
    <property type="match status" value="1"/>
</dbReference>
<keyword evidence="1 5" id="KW-0678">Repressor</keyword>
<dbReference type="InterPro" id="IPR002571">
    <property type="entry name" value="HrcA"/>
</dbReference>
<evidence type="ECO:0000256" key="6">
    <source>
        <dbReference type="SAM" id="MobiDB-lite"/>
    </source>
</evidence>
<dbReference type="Gene3D" id="3.30.390.60">
    <property type="entry name" value="Heat-inducible transcription repressor hrca homolog, domain 3"/>
    <property type="match status" value="1"/>
</dbReference>
<protein>
    <recommendedName>
        <fullName evidence="5">Heat-inducible transcription repressor HrcA</fullName>
    </recommendedName>
</protein>
<gene>
    <name evidence="5" type="primary">hrcA</name>
    <name evidence="8" type="ORF">SAMN04488087_1392</name>
</gene>
<proteinExistence type="inferred from homology"/>
<evidence type="ECO:0000256" key="4">
    <source>
        <dbReference type="ARBA" id="ARBA00023163"/>
    </source>
</evidence>
<evidence type="ECO:0000256" key="3">
    <source>
        <dbReference type="ARBA" id="ARBA00023016"/>
    </source>
</evidence>
<dbReference type="PANTHER" id="PTHR34824">
    <property type="entry name" value="HEAT-INDUCIBLE TRANSCRIPTION REPRESSOR HRCA"/>
    <property type="match status" value="1"/>
</dbReference>
<keyword evidence="3 5" id="KW-0346">Stress response</keyword>
<dbReference type="Gene3D" id="3.30.450.40">
    <property type="match status" value="1"/>
</dbReference>
<dbReference type="InterPro" id="IPR021153">
    <property type="entry name" value="HrcA_C"/>
</dbReference>
<feature type="region of interest" description="Disordered" evidence="6">
    <location>
        <begin position="1"/>
        <end position="26"/>
    </location>
</feature>
<organism evidence="8 9">
    <name type="scientific">Rhodothermus profundi</name>
    <dbReference type="NCBI Taxonomy" id="633813"/>
    <lineage>
        <taxon>Bacteria</taxon>
        <taxon>Pseudomonadati</taxon>
        <taxon>Rhodothermota</taxon>
        <taxon>Rhodothermia</taxon>
        <taxon>Rhodothermales</taxon>
        <taxon>Rhodothermaceae</taxon>
        <taxon>Rhodothermus</taxon>
    </lineage>
</organism>
<dbReference type="EMBL" id="FRAU01000004">
    <property type="protein sequence ID" value="SHK56211.1"/>
    <property type="molecule type" value="Genomic_DNA"/>
</dbReference>
<dbReference type="Pfam" id="PF01628">
    <property type="entry name" value="HrcA"/>
    <property type="match status" value="1"/>
</dbReference>
<evidence type="ECO:0000256" key="5">
    <source>
        <dbReference type="HAMAP-Rule" id="MF_00081"/>
    </source>
</evidence>
<comment type="function">
    <text evidence="5">Negative regulator of class I heat shock genes (grpE-dnaK-dnaJ and groELS operons). Prevents heat-shock induction of these operons.</text>
</comment>
<evidence type="ECO:0000259" key="7">
    <source>
        <dbReference type="Pfam" id="PF01628"/>
    </source>
</evidence>
<evidence type="ECO:0000313" key="9">
    <source>
        <dbReference type="Proteomes" id="UP000185812"/>
    </source>
</evidence>
<dbReference type="InterPro" id="IPR023120">
    <property type="entry name" value="WHTH_transcript_rep_HrcA_IDD"/>
</dbReference>
<dbReference type="Proteomes" id="UP000185812">
    <property type="component" value="Unassembled WGS sequence"/>
</dbReference>
<dbReference type="InterPro" id="IPR036388">
    <property type="entry name" value="WH-like_DNA-bd_sf"/>
</dbReference>
<keyword evidence="2 5" id="KW-0805">Transcription regulation</keyword>
<dbReference type="AlphaFoldDB" id="A0A1M6TGU0"/>
<dbReference type="STRING" id="633813.SAMN04488087_1392"/>
<keyword evidence="9" id="KW-1185">Reference proteome</keyword>
<sequence length="373" mass="42084">MRVPVRSGQVRRRKPPYRVARKDDPAAPLNERERQILRLVVESFIDTAGPVGSHFLARRYSIGLSPASIRNTMSDLEEMGYLDHPYTSAGRVPTDLGYRTFVDALMDVPELAPDERRLLQQRVREIGNDPEELWRESTRLLGQLSRLLGVVLTPRLSTGVLERLEVVPLSSTRAMFVLSVRGGLVRTILVELASGLSRRDLELVVALLNERLAGLTLAAIRQSCHWRLRDLEDRTGLVQLVLDEAPTLFSEPNEGRVRFGGTQYIMGQPEFQQPEELRNLFLLLEDEEELVRLLEGTEGPEDVEVGRAQVSIGRENCDEKVERFSIVTARYRLGDAVGTIGVIGPTRMDYRRVLALVQEMALLLSRPIDETVN</sequence>
<dbReference type="InterPro" id="IPR029016">
    <property type="entry name" value="GAF-like_dom_sf"/>
</dbReference>
<reference evidence="9" key="1">
    <citation type="submission" date="2016-11" db="EMBL/GenBank/DDBJ databases">
        <authorList>
            <person name="Varghese N."/>
            <person name="Submissions S."/>
        </authorList>
    </citation>
    <scope>NUCLEOTIDE SEQUENCE [LARGE SCALE GENOMIC DNA]</scope>
    <source>
        <strain evidence="9">DSM 22212</strain>
    </source>
</reference>
<name>A0A1M6TGU0_9BACT</name>
<dbReference type="SUPFAM" id="SSF55781">
    <property type="entry name" value="GAF domain-like"/>
    <property type="match status" value="1"/>
</dbReference>
<dbReference type="Gene3D" id="1.10.10.10">
    <property type="entry name" value="Winged helix-like DNA-binding domain superfamily/Winged helix DNA-binding domain"/>
    <property type="match status" value="1"/>
</dbReference>
<accession>A0A1M6TGU0</accession>
<evidence type="ECO:0000256" key="2">
    <source>
        <dbReference type="ARBA" id="ARBA00023015"/>
    </source>
</evidence>
<dbReference type="GO" id="GO:0045892">
    <property type="term" value="P:negative regulation of DNA-templated transcription"/>
    <property type="evidence" value="ECO:0007669"/>
    <property type="project" value="UniProtKB-UniRule"/>
</dbReference>
<evidence type="ECO:0000256" key="1">
    <source>
        <dbReference type="ARBA" id="ARBA00022491"/>
    </source>
</evidence>
<comment type="similarity">
    <text evidence="5">Belongs to the HrcA family.</text>
</comment>